<dbReference type="PANTHER" id="PTHR30050:SF5">
    <property type="entry name" value="DNAA REGULATORY INACTIVATOR HDA"/>
    <property type="match status" value="1"/>
</dbReference>
<evidence type="ECO:0000313" key="3">
    <source>
        <dbReference type="Proteomes" id="UP000018542"/>
    </source>
</evidence>
<dbReference type="GO" id="GO:0006270">
    <property type="term" value="P:DNA replication initiation"/>
    <property type="evidence" value="ECO:0007669"/>
    <property type="project" value="TreeGrafter"/>
</dbReference>
<name>V5SDU2_9HYPH</name>
<feature type="domain" description="Hda lid" evidence="1">
    <location>
        <begin position="174"/>
        <end position="218"/>
    </location>
</feature>
<dbReference type="PATRIC" id="fig|1029756.8.peg.1378"/>
<proteinExistence type="predicted"/>
<dbReference type="Pfam" id="PF22688">
    <property type="entry name" value="Hda_lid"/>
    <property type="match status" value="1"/>
</dbReference>
<dbReference type="STRING" id="1029756.W911_06580"/>
<dbReference type="Gene3D" id="3.40.50.300">
    <property type="entry name" value="P-loop containing nucleotide triphosphate hydrolases"/>
    <property type="match status" value="1"/>
</dbReference>
<dbReference type="SUPFAM" id="SSF52540">
    <property type="entry name" value="P-loop containing nucleoside triphosphate hydrolases"/>
    <property type="match status" value="1"/>
</dbReference>
<dbReference type="PANTHER" id="PTHR30050">
    <property type="entry name" value="CHROMOSOMAL REPLICATION INITIATOR PROTEIN DNAA"/>
    <property type="match status" value="1"/>
</dbReference>
<dbReference type="Gene3D" id="1.10.8.60">
    <property type="match status" value="1"/>
</dbReference>
<keyword evidence="3" id="KW-1185">Reference proteome</keyword>
<dbReference type="EMBL" id="CP006912">
    <property type="protein sequence ID" value="AHB48124.1"/>
    <property type="molecule type" value="Genomic_DNA"/>
</dbReference>
<accession>V5SDU2</accession>
<dbReference type="HOGENOM" id="CLU_072265_0_0_5"/>
<dbReference type="GO" id="GO:0005886">
    <property type="term" value="C:plasma membrane"/>
    <property type="evidence" value="ECO:0007669"/>
    <property type="project" value="TreeGrafter"/>
</dbReference>
<gene>
    <name evidence="2" type="ORF">W911_06580</name>
</gene>
<organism evidence="2 3">
    <name type="scientific">Hyphomicrobium nitrativorans NL23</name>
    <dbReference type="NCBI Taxonomy" id="1029756"/>
    <lineage>
        <taxon>Bacteria</taxon>
        <taxon>Pseudomonadati</taxon>
        <taxon>Pseudomonadota</taxon>
        <taxon>Alphaproteobacteria</taxon>
        <taxon>Hyphomicrobiales</taxon>
        <taxon>Hyphomicrobiaceae</taxon>
        <taxon>Hyphomicrobium</taxon>
    </lineage>
</organism>
<evidence type="ECO:0000259" key="1">
    <source>
        <dbReference type="Pfam" id="PF22688"/>
    </source>
</evidence>
<protein>
    <submittedName>
        <fullName evidence="2">Chromosomal replication initiator protein DnaA</fullName>
    </submittedName>
</protein>
<dbReference type="KEGG" id="hni:W911_06580"/>
<dbReference type="InterPro" id="IPR055199">
    <property type="entry name" value="Hda_lid"/>
</dbReference>
<dbReference type="AlphaFoldDB" id="V5SDU2"/>
<dbReference type="OrthoDB" id="7390113at2"/>
<dbReference type="Proteomes" id="UP000018542">
    <property type="component" value="Chromosome"/>
</dbReference>
<sequence>MTAGARNAMPEQLVLALPGRQAQGAEDFLVSRSNAAAVDLIDGWPNWQLPSQLVVGPAGVGKSHLANVWRLASGAPIVRAAALTEAAVPAFEDHSRLVVEDIDRGIGNEKILFHLLNLAREKAGSLLMTSRILPGEIGHILLPDLRSRLRATSPVSIEPPDEALLRSVLVKLFSDRQLLVEPHVVSYLALHMERSMEAATRLVAACDRLSLAQQRKVTRAVAAEALAHERSEPDDDEFAL</sequence>
<dbReference type="InterPro" id="IPR027417">
    <property type="entry name" value="P-loop_NTPase"/>
</dbReference>
<reference evidence="2 3" key="1">
    <citation type="journal article" date="2014" name="Genome Announc.">
        <title>Complete Genome Sequence of Hyphomicrobium nitrativorans Strain NL23, a Denitrifying Bacterium Isolated from Biofilm of a Methanol-Fed Denitrification System Treating Seawater at the Montreal Biodome.</title>
        <authorList>
            <person name="Martineau C."/>
            <person name="Villeneuve C."/>
            <person name="Mauffrey F."/>
            <person name="Villemur R."/>
        </authorList>
    </citation>
    <scope>NUCLEOTIDE SEQUENCE [LARGE SCALE GENOMIC DNA]</scope>
    <source>
        <strain evidence="2">NL23</strain>
    </source>
</reference>
<evidence type="ECO:0000313" key="2">
    <source>
        <dbReference type="EMBL" id="AHB48124.1"/>
    </source>
</evidence>
<dbReference type="GO" id="GO:0003688">
    <property type="term" value="F:DNA replication origin binding"/>
    <property type="evidence" value="ECO:0007669"/>
    <property type="project" value="TreeGrafter"/>
</dbReference>
<dbReference type="RefSeq" id="WP_023786709.1">
    <property type="nucleotide sequence ID" value="NC_022997.1"/>
</dbReference>